<name>A0A2H4J4R9_9CAUD</name>
<organism evidence="2">
    <name type="scientific">uncultured Caudovirales phage</name>
    <dbReference type="NCBI Taxonomy" id="2100421"/>
    <lineage>
        <taxon>Viruses</taxon>
        <taxon>Duplodnaviria</taxon>
        <taxon>Heunggongvirae</taxon>
        <taxon>Uroviricota</taxon>
        <taxon>Caudoviricetes</taxon>
        <taxon>Peduoviridae</taxon>
        <taxon>Maltschvirus</taxon>
        <taxon>Maltschvirus maltsch</taxon>
    </lineage>
</organism>
<dbReference type="Pfam" id="PF23961">
    <property type="entry name" value="Phage_tail_terminator_9"/>
    <property type="match status" value="1"/>
</dbReference>
<protein>
    <recommendedName>
        <fullName evidence="1">Phage neck terminator protein gp12-like domain-containing protein</fullName>
    </recommendedName>
</protein>
<evidence type="ECO:0000313" key="2">
    <source>
        <dbReference type="EMBL" id="ASN70232.1"/>
    </source>
</evidence>
<proteinExistence type="predicted"/>
<sequence>MIDYESIISTVIGVIRDSTGHKVIMENGTGKQPAYPFCTYTITSPYIPQHRGIIEGDAITEDVDVFFSFTWISDDAIEVISLTQQTATLLRTMKAKQVLYDKGIAFIKAEGTGNRDTFLSIENERRHGFDARFRIRVTHNGAESEYFDSVTINNENIGG</sequence>
<dbReference type="EMBL" id="MF417903">
    <property type="protein sequence ID" value="ASN70232.1"/>
    <property type="molecule type" value="Genomic_DNA"/>
</dbReference>
<dbReference type="InterPro" id="IPR057087">
    <property type="entry name" value="Gp12-like"/>
</dbReference>
<accession>A0A2H4J4R9</accession>
<dbReference type="NCBIfam" id="NF047498">
    <property type="entry name" value="LIC_12616_fam"/>
    <property type="match status" value="1"/>
</dbReference>
<gene>
    <name evidence="2" type="ORF">10F3_47</name>
</gene>
<feature type="domain" description="Phage neck terminator protein gp12-like" evidence="1">
    <location>
        <begin position="10"/>
        <end position="152"/>
    </location>
</feature>
<evidence type="ECO:0000259" key="1">
    <source>
        <dbReference type="Pfam" id="PF23961"/>
    </source>
</evidence>
<reference evidence="2" key="1">
    <citation type="submission" date="2017-06" db="EMBL/GenBank/DDBJ databases">
        <title>Novel phages from South African skin metaviromes.</title>
        <authorList>
            <person name="van Zyl L.J."/>
            <person name="Abrahams Y."/>
            <person name="Stander E.A."/>
            <person name="Kirby B.M."/>
            <person name="Clavaud C."/>
            <person name="Farcet C."/>
            <person name="Breton L."/>
            <person name="Trindade M.I."/>
        </authorList>
    </citation>
    <scope>NUCLEOTIDE SEQUENCE</scope>
</reference>